<keyword evidence="4" id="KW-1015">Disulfide bond</keyword>
<dbReference type="Pfam" id="PF07915">
    <property type="entry name" value="PRKCSH"/>
    <property type="match status" value="2"/>
</dbReference>
<dbReference type="Gene3D" id="2.70.130.10">
    <property type="entry name" value="Mannose-6-phosphate receptor binding domain"/>
    <property type="match status" value="2"/>
</dbReference>
<dbReference type="GO" id="GO:0005788">
    <property type="term" value="C:endoplasmic reticulum lumen"/>
    <property type="evidence" value="ECO:0007669"/>
    <property type="project" value="TreeGrafter"/>
</dbReference>
<dbReference type="GO" id="GO:0030968">
    <property type="term" value="P:endoplasmic reticulum unfolded protein response"/>
    <property type="evidence" value="ECO:0007669"/>
    <property type="project" value="InterPro"/>
</dbReference>
<evidence type="ECO:0000313" key="10">
    <source>
        <dbReference type="EMBL" id="CAF1052829.1"/>
    </source>
</evidence>
<evidence type="ECO:0000256" key="5">
    <source>
        <dbReference type="ARBA" id="ARBA00037585"/>
    </source>
</evidence>
<evidence type="ECO:0000256" key="1">
    <source>
        <dbReference type="ARBA" id="ARBA00004240"/>
    </source>
</evidence>
<organism evidence="10 12">
    <name type="scientific">Rotaria sordida</name>
    <dbReference type="NCBI Taxonomy" id="392033"/>
    <lineage>
        <taxon>Eukaryota</taxon>
        <taxon>Metazoa</taxon>
        <taxon>Spiralia</taxon>
        <taxon>Gnathifera</taxon>
        <taxon>Rotifera</taxon>
        <taxon>Eurotatoria</taxon>
        <taxon>Bdelloidea</taxon>
        <taxon>Philodinida</taxon>
        <taxon>Philodinidae</taxon>
        <taxon>Rotaria</taxon>
    </lineage>
</organism>
<feature type="signal peptide" evidence="8">
    <location>
        <begin position="1"/>
        <end position="19"/>
    </location>
</feature>
<evidence type="ECO:0000259" key="9">
    <source>
        <dbReference type="PROSITE" id="PS51914"/>
    </source>
</evidence>
<comment type="caution">
    <text evidence="10">The sequence shown here is derived from an EMBL/GenBank/DDBJ whole genome shotgun (WGS) entry which is preliminary data.</text>
</comment>
<comment type="subcellular location">
    <subcellularLocation>
        <location evidence="1">Endoplasmic reticulum</location>
    </subcellularLocation>
</comment>
<feature type="domain" description="MRH" evidence="9">
    <location>
        <begin position="89"/>
        <end position="221"/>
    </location>
</feature>
<dbReference type="Proteomes" id="UP000663836">
    <property type="component" value="Unassembled WGS sequence"/>
</dbReference>
<gene>
    <name evidence="11" type="ORF">JBS370_LOCUS19405</name>
    <name evidence="10" type="ORF">ZHD862_LOCUS15145</name>
</gene>
<dbReference type="SUPFAM" id="SSF50911">
    <property type="entry name" value="Mannose 6-phosphate receptor domain"/>
    <property type="match status" value="2"/>
</dbReference>
<dbReference type="AlphaFoldDB" id="A0A814KL44"/>
<evidence type="ECO:0000256" key="6">
    <source>
        <dbReference type="ARBA" id="ARBA00041108"/>
    </source>
</evidence>
<keyword evidence="3" id="KW-0256">Endoplasmic reticulum</keyword>
<evidence type="ECO:0000256" key="7">
    <source>
        <dbReference type="ARBA" id="ARBA00041661"/>
    </source>
</evidence>
<dbReference type="FunFam" id="2.70.130.10:FF:000001">
    <property type="entry name" value="Endoplasmic reticulum lectin 1"/>
    <property type="match status" value="1"/>
</dbReference>
<feature type="chain" id="PRO_5036225034" description="Endoplasmic reticulum lectin 1" evidence="8">
    <location>
        <begin position="20"/>
        <end position="470"/>
    </location>
</feature>
<comment type="function">
    <text evidence="5">Probable lectin that binds selectively to improperly folded lumenal proteins. May function in endoplasmic reticulum quality control and endoplasmic reticulum-associated degradation (ERAD) of both non-glycosylated proteins and glycoproteins.</text>
</comment>
<dbReference type="EMBL" id="CAJOBD010002316">
    <property type="protein sequence ID" value="CAF3872865.1"/>
    <property type="molecule type" value="Genomic_DNA"/>
</dbReference>
<dbReference type="Proteomes" id="UP000663864">
    <property type="component" value="Unassembled WGS sequence"/>
</dbReference>
<dbReference type="InterPro" id="IPR045149">
    <property type="entry name" value="OS-9-like"/>
</dbReference>
<dbReference type="InterPro" id="IPR012913">
    <property type="entry name" value="OS9-like_dom"/>
</dbReference>
<evidence type="ECO:0000313" key="12">
    <source>
        <dbReference type="Proteomes" id="UP000663864"/>
    </source>
</evidence>
<dbReference type="PROSITE" id="PS51914">
    <property type="entry name" value="MRH"/>
    <property type="match status" value="2"/>
</dbReference>
<feature type="domain" description="MRH" evidence="9">
    <location>
        <begin position="324"/>
        <end position="448"/>
    </location>
</feature>
<reference evidence="10" key="1">
    <citation type="submission" date="2021-02" db="EMBL/GenBank/DDBJ databases">
        <authorList>
            <person name="Nowell W R."/>
        </authorList>
    </citation>
    <scope>NUCLEOTIDE SEQUENCE</scope>
</reference>
<dbReference type="InterPro" id="IPR044865">
    <property type="entry name" value="MRH_dom"/>
</dbReference>
<protein>
    <recommendedName>
        <fullName evidence="6">Endoplasmic reticulum lectin 1</fullName>
    </recommendedName>
    <alternativeName>
        <fullName evidence="7">ER lectin</fullName>
    </alternativeName>
</protein>
<dbReference type="PANTHER" id="PTHR15414">
    <property type="entry name" value="OS-9-RELATED"/>
    <property type="match status" value="1"/>
</dbReference>
<dbReference type="EMBL" id="CAJNOT010000676">
    <property type="protein sequence ID" value="CAF1052829.1"/>
    <property type="molecule type" value="Genomic_DNA"/>
</dbReference>
<accession>A0A814KL44</accession>
<keyword evidence="2 8" id="KW-0732">Signal</keyword>
<proteinExistence type="predicted"/>
<dbReference type="PANTHER" id="PTHR15414:SF0">
    <property type="entry name" value="ENDOPLASMIC RETICULUM LECTIN 1"/>
    <property type="match status" value="1"/>
</dbReference>
<name>A0A814KL44_9BILA</name>
<dbReference type="GO" id="GO:0030970">
    <property type="term" value="P:retrograde protein transport, ER to cytosol"/>
    <property type="evidence" value="ECO:0007669"/>
    <property type="project" value="TreeGrafter"/>
</dbReference>
<evidence type="ECO:0000313" key="11">
    <source>
        <dbReference type="EMBL" id="CAF3872865.1"/>
    </source>
</evidence>
<dbReference type="InterPro" id="IPR009011">
    <property type="entry name" value="Man6P_isomerase_rcpt-bd_dom_sf"/>
</dbReference>
<evidence type="ECO:0000256" key="4">
    <source>
        <dbReference type="ARBA" id="ARBA00023157"/>
    </source>
</evidence>
<evidence type="ECO:0000256" key="8">
    <source>
        <dbReference type="SAM" id="SignalP"/>
    </source>
</evidence>
<evidence type="ECO:0000256" key="3">
    <source>
        <dbReference type="ARBA" id="ARBA00022824"/>
    </source>
</evidence>
<evidence type="ECO:0000256" key="2">
    <source>
        <dbReference type="ARBA" id="ARBA00022729"/>
    </source>
</evidence>
<sequence>MFVFQITFTILSCIPLINTILDDDILYDIKWQSELNSPVELRNNFIITSKRKETYSCVLPTLESINTKSTETILLNEIEPLIEKLHSKKQCTYRLDPYWTYELCHGIHVRQYHESKIADKRTIHQEYFLGYYHSNNQDIITTIDNEQVLKIHYKTINNRVIPMLPIRYTDGTQCDINSNRPRETTVFYICHENGNNGVINFQEVSSCQYEMTVASSWICNLPEFSPTESNRHTINCYPQENAPQKPRNLKKLEYEQEQLLSKQGEGAQFTMTSADGTTFIISYRYVNEEKVNDIVNNDVKSSENEQLSSNENILEFVEGFFSGRDCLTGGSGWWRYEICYGKHVIQFHEEQGTRTTIQLGTWNYEKHVEWINTNPKKKSDSDYKQRQYVSLYYTDGDVCELTQMPRVVEVKLRCLTKENKSHVPIMYLVEPESCSYVLGIESSVFCDLIDFTDEDGIPDYDELIKHFREQ</sequence>